<reference evidence="1 2" key="1">
    <citation type="journal article" date="2019" name="Nat. Ecol. Evol.">
        <title>Megaphylogeny resolves global patterns of mushroom evolution.</title>
        <authorList>
            <person name="Varga T."/>
            <person name="Krizsan K."/>
            <person name="Foldi C."/>
            <person name="Dima B."/>
            <person name="Sanchez-Garcia M."/>
            <person name="Sanchez-Ramirez S."/>
            <person name="Szollosi G.J."/>
            <person name="Szarkandi J.G."/>
            <person name="Papp V."/>
            <person name="Albert L."/>
            <person name="Andreopoulos W."/>
            <person name="Angelini C."/>
            <person name="Antonin V."/>
            <person name="Barry K.W."/>
            <person name="Bougher N.L."/>
            <person name="Buchanan P."/>
            <person name="Buyck B."/>
            <person name="Bense V."/>
            <person name="Catcheside P."/>
            <person name="Chovatia M."/>
            <person name="Cooper J."/>
            <person name="Damon W."/>
            <person name="Desjardin D."/>
            <person name="Finy P."/>
            <person name="Geml J."/>
            <person name="Haridas S."/>
            <person name="Hughes K."/>
            <person name="Justo A."/>
            <person name="Karasinski D."/>
            <person name="Kautmanova I."/>
            <person name="Kiss B."/>
            <person name="Kocsube S."/>
            <person name="Kotiranta H."/>
            <person name="LaButti K.M."/>
            <person name="Lechner B.E."/>
            <person name="Liimatainen K."/>
            <person name="Lipzen A."/>
            <person name="Lukacs Z."/>
            <person name="Mihaltcheva S."/>
            <person name="Morgado L.N."/>
            <person name="Niskanen T."/>
            <person name="Noordeloos M.E."/>
            <person name="Ohm R.A."/>
            <person name="Ortiz-Santana B."/>
            <person name="Ovrebo C."/>
            <person name="Racz N."/>
            <person name="Riley R."/>
            <person name="Savchenko A."/>
            <person name="Shiryaev A."/>
            <person name="Soop K."/>
            <person name="Spirin V."/>
            <person name="Szebenyi C."/>
            <person name="Tomsovsky M."/>
            <person name="Tulloss R.E."/>
            <person name="Uehling J."/>
            <person name="Grigoriev I.V."/>
            <person name="Vagvolgyi C."/>
            <person name="Papp T."/>
            <person name="Martin F.M."/>
            <person name="Miettinen O."/>
            <person name="Hibbett D.S."/>
            <person name="Nagy L.G."/>
        </authorList>
    </citation>
    <scope>NUCLEOTIDE SEQUENCE [LARGE SCALE GENOMIC DNA]</scope>
    <source>
        <strain evidence="1 2">CBS 166.37</strain>
    </source>
</reference>
<dbReference type="OrthoDB" id="2977329at2759"/>
<organism evidence="1 2">
    <name type="scientific">Crucibulum laeve</name>
    <dbReference type="NCBI Taxonomy" id="68775"/>
    <lineage>
        <taxon>Eukaryota</taxon>
        <taxon>Fungi</taxon>
        <taxon>Dikarya</taxon>
        <taxon>Basidiomycota</taxon>
        <taxon>Agaricomycotina</taxon>
        <taxon>Agaricomycetes</taxon>
        <taxon>Agaricomycetidae</taxon>
        <taxon>Agaricales</taxon>
        <taxon>Agaricineae</taxon>
        <taxon>Nidulariaceae</taxon>
        <taxon>Crucibulum</taxon>
    </lineage>
</organism>
<gene>
    <name evidence="1" type="ORF">BDQ12DRAFT_723881</name>
</gene>
<dbReference type="InterPro" id="IPR036047">
    <property type="entry name" value="F-box-like_dom_sf"/>
</dbReference>
<dbReference type="Proteomes" id="UP000308652">
    <property type="component" value="Unassembled WGS sequence"/>
</dbReference>
<evidence type="ECO:0000313" key="2">
    <source>
        <dbReference type="Proteomes" id="UP000308652"/>
    </source>
</evidence>
<name>A0A5C3LZ19_9AGAR</name>
<dbReference type="AlphaFoldDB" id="A0A5C3LZ19"/>
<evidence type="ECO:0000313" key="1">
    <source>
        <dbReference type="EMBL" id="TFK37807.1"/>
    </source>
</evidence>
<sequence>MPDISFPILADNHEQPPILRLPTEILDLIIQCLSGDNKAISACTLVCRSFYETSVQHHFYGINFTFTNQESVMDPAVEYAAFDRLLLSNPQLATHIKYTCITIKTHKRKEELVDFHRVLEDAVFNTLNRLDNLQDLWLDMSDMLNGEEFGLGVAKDLRFPSVLSLQLMETPSLPLCLLHCFPNLTELELFYAKFDTKDQQCQHSIADEVTRASLTKLTIKVGKRDEVYEVFATLLDVLKLPEITRVQELDLEIRDDERQSIYAKQIIELCCVSVQTLHLRLLPSRRHRSGEFNSTQFHYVAN</sequence>
<evidence type="ECO:0008006" key="3">
    <source>
        <dbReference type="Google" id="ProtNLM"/>
    </source>
</evidence>
<proteinExistence type="predicted"/>
<keyword evidence="2" id="KW-1185">Reference proteome</keyword>
<protein>
    <recommendedName>
        <fullName evidence="3">F-box domain-containing protein</fullName>
    </recommendedName>
</protein>
<dbReference type="EMBL" id="ML213606">
    <property type="protein sequence ID" value="TFK37807.1"/>
    <property type="molecule type" value="Genomic_DNA"/>
</dbReference>
<dbReference type="SUPFAM" id="SSF81383">
    <property type="entry name" value="F-box domain"/>
    <property type="match status" value="1"/>
</dbReference>
<accession>A0A5C3LZ19</accession>